<sequence>ALLDKGEKAGETTQCADPRRLKTAERLVVSWERPPPNEGEAFVVEGGDMGETVVPIPAKDVPCFVGKGGTTQSKIIKASGVQEAAIKEEYDDGNGDEGKEQMAAVVLSGTEAARKHAEKYIRLVLSRHGAEVKVDLDKDDDGDLTV</sequence>
<evidence type="ECO:0000313" key="3">
    <source>
        <dbReference type="EMBL" id="KAF4709997.1"/>
    </source>
</evidence>
<proteinExistence type="predicted"/>
<reference evidence="3 4" key="1">
    <citation type="submission" date="2020-04" db="EMBL/GenBank/DDBJ databases">
        <title>Perkinsus olseni comparative genomics.</title>
        <authorList>
            <person name="Bogema D.R."/>
        </authorList>
    </citation>
    <scope>NUCLEOTIDE SEQUENCE [LARGE SCALE GENOMIC DNA]</scope>
    <source>
        <strain evidence="3">ATCC PRA-205</strain>
    </source>
</reference>
<feature type="domain" description="K Homology" evidence="2">
    <location>
        <begin position="53"/>
        <end position="122"/>
    </location>
</feature>
<evidence type="ECO:0000313" key="4">
    <source>
        <dbReference type="Proteomes" id="UP000574390"/>
    </source>
</evidence>
<dbReference type="AlphaFoldDB" id="A0A7J6QNZ4"/>
<dbReference type="GO" id="GO:0003723">
    <property type="term" value="F:RNA binding"/>
    <property type="evidence" value="ECO:0007669"/>
    <property type="project" value="UniProtKB-UniRule"/>
</dbReference>
<dbReference type="InterPro" id="IPR036612">
    <property type="entry name" value="KH_dom_type_1_sf"/>
</dbReference>
<dbReference type="Pfam" id="PF00013">
    <property type="entry name" value="KH_1"/>
    <property type="match status" value="1"/>
</dbReference>
<feature type="non-terminal residue" evidence="3">
    <location>
        <position position="1"/>
    </location>
</feature>
<name>A0A7J6QNZ4_PEROL</name>
<evidence type="ECO:0000259" key="2">
    <source>
        <dbReference type="Pfam" id="PF00013"/>
    </source>
</evidence>
<protein>
    <recommendedName>
        <fullName evidence="2">K Homology domain-containing protein</fullName>
    </recommendedName>
</protein>
<feature type="non-terminal residue" evidence="3">
    <location>
        <position position="146"/>
    </location>
</feature>
<dbReference type="PROSITE" id="PS50084">
    <property type="entry name" value="KH_TYPE_1"/>
    <property type="match status" value="1"/>
</dbReference>
<dbReference type="Proteomes" id="UP000574390">
    <property type="component" value="Unassembled WGS sequence"/>
</dbReference>
<gene>
    <name evidence="3" type="ORF">FOZ62_021549</name>
</gene>
<comment type="caution">
    <text evidence="3">The sequence shown here is derived from an EMBL/GenBank/DDBJ whole genome shotgun (WGS) entry which is preliminary data.</text>
</comment>
<dbReference type="InterPro" id="IPR004088">
    <property type="entry name" value="KH_dom_type_1"/>
</dbReference>
<organism evidence="3 4">
    <name type="scientific">Perkinsus olseni</name>
    <name type="common">Perkinsus atlanticus</name>
    <dbReference type="NCBI Taxonomy" id="32597"/>
    <lineage>
        <taxon>Eukaryota</taxon>
        <taxon>Sar</taxon>
        <taxon>Alveolata</taxon>
        <taxon>Perkinsozoa</taxon>
        <taxon>Perkinsea</taxon>
        <taxon>Perkinsida</taxon>
        <taxon>Perkinsidae</taxon>
        <taxon>Perkinsus</taxon>
    </lineage>
</organism>
<dbReference type="SUPFAM" id="SSF54791">
    <property type="entry name" value="Eukaryotic type KH-domain (KH-domain type I)"/>
    <property type="match status" value="1"/>
</dbReference>
<accession>A0A7J6QNZ4</accession>
<dbReference type="Gene3D" id="3.30.1370.10">
    <property type="entry name" value="K Homology domain, type 1"/>
    <property type="match status" value="1"/>
</dbReference>
<dbReference type="EMBL" id="JABANM010028264">
    <property type="protein sequence ID" value="KAF4709997.1"/>
    <property type="molecule type" value="Genomic_DNA"/>
</dbReference>
<keyword evidence="1" id="KW-0694">RNA-binding</keyword>
<evidence type="ECO:0000256" key="1">
    <source>
        <dbReference type="PROSITE-ProRule" id="PRU00117"/>
    </source>
</evidence>